<feature type="transmembrane region" description="Helical" evidence="1">
    <location>
        <begin position="43"/>
        <end position="60"/>
    </location>
</feature>
<evidence type="ECO:0000256" key="1">
    <source>
        <dbReference type="SAM" id="Phobius"/>
    </source>
</evidence>
<organism evidence="3 4">
    <name type="scientific">Acinetobacter sichuanensis</name>
    <dbReference type="NCBI Taxonomy" id="2136183"/>
    <lineage>
        <taxon>Bacteria</taxon>
        <taxon>Pseudomonadati</taxon>
        <taxon>Pseudomonadota</taxon>
        <taxon>Gammaproteobacteria</taxon>
        <taxon>Moraxellales</taxon>
        <taxon>Moraxellaceae</taxon>
        <taxon>Acinetobacter</taxon>
    </lineage>
</organism>
<keyword evidence="1" id="KW-1133">Transmembrane helix</keyword>
<reference evidence="5" key="3">
    <citation type="journal article" date="2019" name="Int. J. Syst. Evol. Microbiol.">
        <title>The Global Catalogue of Microorganisms (GCM) 10K type strain sequencing project: providing services to taxonomists for standard genome sequencing and annotation.</title>
        <authorList>
            <consortium name="The Broad Institute Genomics Platform"/>
            <consortium name="The Broad Institute Genome Sequencing Center for Infectious Disease"/>
            <person name="Wu L."/>
            <person name="Ma J."/>
        </authorList>
    </citation>
    <scope>NUCLEOTIDE SEQUENCE [LARGE SCALE GENOMIC DNA]</scope>
    <source>
        <strain evidence="5">KCTC 62575</strain>
    </source>
</reference>
<feature type="transmembrane region" description="Helical" evidence="1">
    <location>
        <begin position="109"/>
        <end position="136"/>
    </location>
</feature>
<reference evidence="2" key="1">
    <citation type="journal article" date="2014" name="Int. J. Syst. Evol. Microbiol.">
        <title>Complete genome of a new Firmicutes species belonging to the dominant human colonic microbiota ('Ruminococcus bicirculans') reveals two chromosomes and a selective capacity to utilize plant glucans.</title>
        <authorList>
            <consortium name="NISC Comparative Sequencing Program"/>
            <person name="Wegmann U."/>
            <person name="Louis P."/>
            <person name="Goesmann A."/>
            <person name="Henrissat B."/>
            <person name="Duncan S.H."/>
            <person name="Flint H.J."/>
        </authorList>
    </citation>
    <scope>NUCLEOTIDE SEQUENCE</scope>
    <source>
        <strain evidence="2">KCTC 62575</strain>
    </source>
</reference>
<sequence length="340" mass="40886">MFISKIKAGLQTPSQELKKIYRDIFIFSLIGFFILIFTQSFLASITSYLVLFFLYKCFFYSKKIEPPQYYEKNYRIFKRNLIYSLSIIFISTFFILIISAFIHLKFLKILIVIFSTFLVYFILYQLPIILAYLIYFKIKSTFFEIKWESPTSNTQDKLSFSERQLKFKQRTIKPKPNTPMIIKTTSDKIIPPFILNTKNSSTELLFDLKIHYQSYLGVRHKRQINEIYKVFKEVDLKLSNKNKFYKTRQSIAKIQLTLLEQIIEYTQQFLTYPRNEQTRFCRNLNNVPDLWFTQMLNKILDDLLKQVESIYNHDLQSLLDHQTFLHQSLKAEEDFKIDKK</sequence>
<proteinExistence type="predicted"/>
<accession>A0A371YVG2</accession>
<evidence type="ECO:0000313" key="3">
    <source>
        <dbReference type="EMBL" id="RFC85457.1"/>
    </source>
</evidence>
<keyword evidence="5" id="KW-1185">Reference proteome</keyword>
<dbReference type="EMBL" id="PYIX02000001">
    <property type="protein sequence ID" value="RFC85457.1"/>
    <property type="molecule type" value="Genomic_DNA"/>
</dbReference>
<protein>
    <submittedName>
        <fullName evidence="3">Uncharacterized protein</fullName>
    </submittedName>
</protein>
<reference evidence="2" key="4">
    <citation type="submission" date="2024-09" db="EMBL/GenBank/DDBJ databases">
        <authorList>
            <person name="Sun Q."/>
            <person name="Mori K."/>
        </authorList>
    </citation>
    <scope>NUCLEOTIDE SEQUENCE</scope>
    <source>
        <strain evidence="2">KCTC 62575</strain>
    </source>
</reference>
<dbReference type="RefSeq" id="WP_107006503.1">
    <property type="nucleotide sequence ID" value="NZ_JBHRSF010000071.1"/>
</dbReference>
<evidence type="ECO:0000313" key="4">
    <source>
        <dbReference type="Proteomes" id="UP000240957"/>
    </source>
</evidence>
<keyword evidence="1" id="KW-0472">Membrane</keyword>
<name>A0A371YVG2_9GAMM</name>
<dbReference type="Proteomes" id="UP000240957">
    <property type="component" value="Unassembled WGS sequence"/>
</dbReference>
<gene>
    <name evidence="2" type="ORF">ACFODO_15465</name>
    <name evidence="3" type="ORF">C9E89_000605</name>
</gene>
<dbReference type="OrthoDB" id="9866732at2"/>
<reference evidence="3 4" key="2">
    <citation type="submission" date="2018-08" db="EMBL/GenBank/DDBJ databases">
        <title>The draft genome of Acinetobacter sichuanensis strain WCHAc060041.</title>
        <authorList>
            <person name="Qin J."/>
            <person name="Feng Y."/>
            <person name="Zong Z."/>
        </authorList>
    </citation>
    <scope>NUCLEOTIDE SEQUENCE [LARGE SCALE GENOMIC DNA]</scope>
    <source>
        <strain evidence="3 4">WCHAc060041</strain>
    </source>
</reference>
<dbReference type="Proteomes" id="UP001595455">
    <property type="component" value="Unassembled WGS sequence"/>
</dbReference>
<dbReference type="AlphaFoldDB" id="A0A371YVG2"/>
<evidence type="ECO:0000313" key="5">
    <source>
        <dbReference type="Proteomes" id="UP001595455"/>
    </source>
</evidence>
<keyword evidence="1" id="KW-0812">Transmembrane</keyword>
<feature type="transmembrane region" description="Helical" evidence="1">
    <location>
        <begin position="20"/>
        <end position="37"/>
    </location>
</feature>
<dbReference type="EMBL" id="JBHRSF010000071">
    <property type="protein sequence ID" value="MFC2996634.1"/>
    <property type="molecule type" value="Genomic_DNA"/>
</dbReference>
<evidence type="ECO:0000313" key="2">
    <source>
        <dbReference type="EMBL" id="MFC2996634.1"/>
    </source>
</evidence>
<feature type="transmembrane region" description="Helical" evidence="1">
    <location>
        <begin position="81"/>
        <end position="103"/>
    </location>
</feature>
<comment type="caution">
    <text evidence="3">The sequence shown here is derived from an EMBL/GenBank/DDBJ whole genome shotgun (WGS) entry which is preliminary data.</text>
</comment>